<protein>
    <recommendedName>
        <fullName evidence="7">DarT domain-containing protein</fullName>
    </recommendedName>
</protein>
<comment type="caution">
    <text evidence="6">Lacks conserved residue(s) required for the propagation of feature annotation.</text>
</comment>
<dbReference type="GO" id="GO:0003677">
    <property type="term" value="F:DNA binding"/>
    <property type="evidence" value="ECO:0007669"/>
    <property type="project" value="UniProtKB-UniRule"/>
</dbReference>
<comment type="similarity">
    <text evidence="6">Belongs to the DarT ADP-ribosyltransferase family.</text>
</comment>
<dbReference type="InterPro" id="IPR029494">
    <property type="entry name" value="DarT"/>
</dbReference>
<dbReference type="PROSITE" id="PS52018">
    <property type="entry name" value="DART"/>
    <property type="match status" value="1"/>
</dbReference>
<reference evidence="8 9" key="1">
    <citation type="submission" date="2016-09" db="EMBL/GenBank/DDBJ databases">
        <authorList>
            <person name="Capua I."/>
            <person name="De Benedictis P."/>
            <person name="Joannis T."/>
            <person name="Lombin L.H."/>
            <person name="Cattoli G."/>
        </authorList>
    </citation>
    <scope>NUCLEOTIDE SEQUENCE [LARGE SCALE GENOMIC DNA]</scope>
    <source>
        <strain evidence="8 9">GB001</strain>
    </source>
</reference>
<evidence type="ECO:0000256" key="3">
    <source>
        <dbReference type="ARBA" id="ARBA00022679"/>
    </source>
</evidence>
<proteinExistence type="inferred from homology"/>
<sequence length="132" mass="15169">MFYKCRQADTHADWVVLGISPRVLSDKNCAFCKRNAATKEISGQPLENLQTPASLEGMFEEIENYSSRQMQGLKPSHTTDVQAEVLVFDVIEPQYIFGAVFNKQDLKTHYDRFLEGKQSHLQGINSGYFYRR</sequence>
<dbReference type="RefSeq" id="WP_072307493.1">
    <property type="nucleotide sequence ID" value="NZ_FMIQ01000006.1"/>
</dbReference>
<organism evidence="8 9">
    <name type="scientific">Hafnia alvei</name>
    <dbReference type="NCBI Taxonomy" id="569"/>
    <lineage>
        <taxon>Bacteria</taxon>
        <taxon>Pseudomonadati</taxon>
        <taxon>Pseudomonadota</taxon>
        <taxon>Gammaproteobacteria</taxon>
        <taxon>Enterobacterales</taxon>
        <taxon>Hafniaceae</taxon>
        <taxon>Hafnia</taxon>
    </lineage>
</organism>
<accession>A0A1C6YWD8</accession>
<dbReference type="GO" id="GO:0016779">
    <property type="term" value="F:nucleotidyltransferase activity"/>
    <property type="evidence" value="ECO:0007669"/>
    <property type="project" value="UniProtKB-KW"/>
</dbReference>
<evidence type="ECO:0000256" key="6">
    <source>
        <dbReference type="PROSITE-ProRule" id="PRU01362"/>
    </source>
</evidence>
<dbReference type="OrthoDB" id="2052979at2"/>
<name>A0A1C6YWD8_HAFAL</name>
<gene>
    <name evidence="8" type="ORF">BN1044_00607</name>
</gene>
<dbReference type="Pfam" id="PF14487">
    <property type="entry name" value="DarT"/>
    <property type="match status" value="1"/>
</dbReference>
<keyword evidence="1 6" id="KW-1277">Toxin-antitoxin system</keyword>
<keyword evidence="5 6" id="KW-0238">DNA-binding</keyword>
<dbReference type="AlphaFoldDB" id="A0A1C6YWD8"/>
<dbReference type="Proteomes" id="UP000094844">
    <property type="component" value="Unassembled WGS sequence"/>
</dbReference>
<dbReference type="GO" id="GO:0016757">
    <property type="term" value="F:glycosyltransferase activity"/>
    <property type="evidence" value="ECO:0007669"/>
    <property type="project" value="UniProtKB-KW"/>
</dbReference>
<keyword evidence="4" id="KW-0548">Nucleotidyltransferase</keyword>
<evidence type="ECO:0000259" key="7">
    <source>
        <dbReference type="PROSITE" id="PS52018"/>
    </source>
</evidence>
<keyword evidence="3" id="KW-0808">Transferase</keyword>
<evidence type="ECO:0000256" key="2">
    <source>
        <dbReference type="ARBA" id="ARBA00022676"/>
    </source>
</evidence>
<evidence type="ECO:0000256" key="5">
    <source>
        <dbReference type="ARBA" id="ARBA00023125"/>
    </source>
</evidence>
<keyword evidence="2" id="KW-0328">Glycosyltransferase</keyword>
<evidence type="ECO:0000313" key="8">
    <source>
        <dbReference type="EMBL" id="SCM51152.1"/>
    </source>
</evidence>
<dbReference type="EMBL" id="FMIQ01000006">
    <property type="protein sequence ID" value="SCM51152.1"/>
    <property type="molecule type" value="Genomic_DNA"/>
</dbReference>
<evidence type="ECO:0000313" key="9">
    <source>
        <dbReference type="Proteomes" id="UP000094844"/>
    </source>
</evidence>
<evidence type="ECO:0000256" key="1">
    <source>
        <dbReference type="ARBA" id="ARBA00022649"/>
    </source>
</evidence>
<evidence type="ECO:0000256" key="4">
    <source>
        <dbReference type="ARBA" id="ARBA00022695"/>
    </source>
</evidence>
<feature type="domain" description="DarT" evidence="7">
    <location>
        <begin position="1"/>
        <end position="130"/>
    </location>
</feature>